<evidence type="ECO:0000313" key="2">
    <source>
        <dbReference type="Proteomes" id="UP000735302"/>
    </source>
</evidence>
<comment type="caution">
    <text evidence="1">The sequence shown here is derived from an EMBL/GenBank/DDBJ whole genome shotgun (WGS) entry which is preliminary data.</text>
</comment>
<dbReference type="EMBL" id="BLXT01003727">
    <property type="protein sequence ID" value="GFO03537.1"/>
    <property type="molecule type" value="Genomic_DNA"/>
</dbReference>
<keyword evidence="2" id="KW-1185">Reference proteome</keyword>
<sequence>MGQSWTGMKAIAQTYGADTWTKIGNSSDIWSRHRKKICNSSDIWSRHLESDLRDMGQSWTEMKAITQTYGADTWTKILEIWDTAGQ</sequence>
<evidence type="ECO:0000313" key="1">
    <source>
        <dbReference type="EMBL" id="GFO03537.1"/>
    </source>
</evidence>
<reference evidence="1 2" key="1">
    <citation type="journal article" date="2021" name="Elife">
        <title>Chloroplast acquisition without the gene transfer in kleptoplastic sea slugs, Plakobranchus ocellatus.</title>
        <authorList>
            <person name="Maeda T."/>
            <person name="Takahashi S."/>
            <person name="Yoshida T."/>
            <person name="Shimamura S."/>
            <person name="Takaki Y."/>
            <person name="Nagai Y."/>
            <person name="Toyoda A."/>
            <person name="Suzuki Y."/>
            <person name="Arimoto A."/>
            <person name="Ishii H."/>
            <person name="Satoh N."/>
            <person name="Nishiyama T."/>
            <person name="Hasebe M."/>
            <person name="Maruyama T."/>
            <person name="Minagawa J."/>
            <person name="Obokata J."/>
            <person name="Shigenobu S."/>
        </authorList>
    </citation>
    <scope>NUCLEOTIDE SEQUENCE [LARGE SCALE GENOMIC DNA]</scope>
</reference>
<accession>A0AAV4A9F3</accession>
<dbReference type="Proteomes" id="UP000735302">
    <property type="component" value="Unassembled WGS sequence"/>
</dbReference>
<organism evidence="1 2">
    <name type="scientific">Plakobranchus ocellatus</name>
    <dbReference type="NCBI Taxonomy" id="259542"/>
    <lineage>
        <taxon>Eukaryota</taxon>
        <taxon>Metazoa</taxon>
        <taxon>Spiralia</taxon>
        <taxon>Lophotrochozoa</taxon>
        <taxon>Mollusca</taxon>
        <taxon>Gastropoda</taxon>
        <taxon>Heterobranchia</taxon>
        <taxon>Euthyneura</taxon>
        <taxon>Panpulmonata</taxon>
        <taxon>Sacoglossa</taxon>
        <taxon>Placobranchoidea</taxon>
        <taxon>Plakobranchidae</taxon>
        <taxon>Plakobranchus</taxon>
    </lineage>
</organism>
<dbReference type="AlphaFoldDB" id="A0AAV4A9F3"/>
<proteinExistence type="predicted"/>
<name>A0AAV4A9F3_9GAST</name>
<gene>
    <name evidence="1" type="ORF">PoB_003004200</name>
</gene>
<protein>
    <submittedName>
        <fullName evidence="1">Uncharacterized protein</fullName>
    </submittedName>
</protein>